<dbReference type="InterPro" id="IPR031656">
    <property type="entry name" value="DAO_C"/>
</dbReference>
<dbReference type="InterPro" id="IPR006076">
    <property type="entry name" value="FAD-dep_OxRdtase"/>
</dbReference>
<dbReference type="EMBL" id="JBBKTX010000014">
    <property type="protein sequence ID" value="MFK4753154.1"/>
    <property type="molecule type" value="Genomic_DNA"/>
</dbReference>
<evidence type="ECO:0000313" key="10">
    <source>
        <dbReference type="Proteomes" id="UP001620597"/>
    </source>
</evidence>
<dbReference type="SUPFAM" id="SSF51905">
    <property type="entry name" value="FAD/NAD(P)-binding domain"/>
    <property type="match status" value="1"/>
</dbReference>
<evidence type="ECO:0000259" key="7">
    <source>
        <dbReference type="Pfam" id="PF01266"/>
    </source>
</evidence>
<protein>
    <submittedName>
        <fullName evidence="9">Glycerol-3-phosphate dehydrogenase/oxidase</fullName>
        <ecNumber evidence="9">1.-.-.-</ecNumber>
    </submittedName>
</protein>
<dbReference type="Pfam" id="PF16901">
    <property type="entry name" value="DAO_C"/>
    <property type="match status" value="1"/>
</dbReference>
<evidence type="ECO:0000256" key="5">
    <source>
        <dbReference type="ARBA" id="ARBA00023002"/>
    </source>
</evidence>
<dbReference type="Gene3D" id="1.10.8.870">
    <property type="entry name" value="Alpha-glycerophosphate oxidase, cap domain"/>
    <property type="match status" value="1"/>
</dbReference>
<dbReference type="Proteomes" id="UP001620597">
    <property type="component" value="Unassembled WGS sequence"/>
</dbReference>
<dbReference type="PRINTS" id="PR01001">
    <property type="entry name" value="FADG3PDH"/>
</dbReference>
<comment type="similarity">
    <text evidence="2">Belongs to the FAD-dependent glycerol-3-phosphate dehydrogenase family.</text>
</comment>
<dbReference type="EC" id="1.-.-.-" evidence="9"/>
<dbReference type="InterPro" id="IPR036188">
    <property type="entry name" value="FAD/NAD-bd_sf"/>
</dbReference>
<dbReference type="InterPro" id="IPR000447">
    <property type="entry name" value="G3P_DH_FAD-dep"/>
</dbReference>
<dbReference type="RefSeq" id="WP_416206233.1">
    <property type="nucleotide sequence ID" value="NZ_JBBKTX010000014.1"/>
</dbReference>
<evidence type="ECO:0000256" key="3">
    <source>
        <dbReference type="ARBA" id="ARBA00022630"/>
    </source>
</evidence>
<dbReference type="Gene3D" id="3.50.50.60">
    <property type="entry name" value="FAD/NAD(P)-binding domain"/>
    <property type="match status" value="1"/>
</dbReference>
<gene>
    <name evidence="9" type="ORF">WG929_12095</name>
</gene>
<evidence type="ECO:0000313" key="9">
    <source>
        <dbReference type="EMBL" id="MFK4753154.1"/>
    </source>
</evidence>
<feature type="region of interest" description="Disordered" evidence="6">
    <location>
        <begin position="344"/>
        <end position="365"/>
    </location>
</feature>
<dbReference type="PANTHER" id="PTHR11985">
    <property type="entry name" value="GLYCEROL-3-PHOSPHATE DEHYDROGENASE"/>
    <property type="match status" value="1"/>
</dbReference>
<keyword evidence="10" id="KW-1185">Reference proteome</keyword>
<dbReference type="SUPFAM" id="SSF54373">
    <property type="entry name" value="FAD-linked reductases, C-terminal domain"/>
    <property type="match status" value="1"/>
</dbReference>
<evidence type="ECO:0000259" key="8">
    <source>
        <dbReference type="Pfam" id="PF16901"/>
    </source>
</evidence>
<dbReference type="PANTHER" id="PTHR11985:SF15">
    <property type="entry name" value="GLYCEROL-3-PHOSPHATE DEHYDROGENASE, MITOCHONDRIAL"/>
    <property type="match status" value="1"/>
</dbReference>
<feature type="compositionally biased region" description="Basic and acidic residues" evidence="6">
    <location>
        <begin position="353"/>
        <end position="365"/>
    </location>
</feature>
<evidence type="ECO:0000256" key="2">
    <source>
        <dbReference type="ARBA" id="ARBA00007330"/>
    </source>
</evidence>
<evidence type="ECO:0000256" key="4">
    <source>
        <dbReference type="ARBA" id="ARBA00022827"/>
    </source>
</evidence>
<feature type="domain" description="Alpha-glycerophosphate oxidase C-terminal" evidence="8">
    <location>
        <begin position="452"/>
        <end position="534"/>
    </location>
</feature>
<evidence type="ECO:0000256" key="1">
    <source>
        <dbReference type="ARBA" id="ARBA00001974"/>
    </source>
</evidence>
<keyword evidence="3" id="KW-0285">Flavoprotein</keyword>
<sequence>MTQRQDTLKQLDGECFDVLIVGGGINGAVSAAALSSHGARVALIDRDDFGSATSANSSNLVWGGIKYLESGEVALVNELCRSRNRLMQRFPSRIREIRFLTTVPKGFRKPAWMVYIGALLYWGFGRGATRMPEYLSRRRLQQRQPLIDIAVAQGGLEYSDAWLVDNDARLTFDFVRTAIRQGAVVANYVASEGSQQVDNEWHTRVVDQQTGEQQLIRSQVLLNATGPWVDGYNQLSQQSAGHHHVYSKGIHLIVPRLIEEERVLAFFANDGRLFFVIPMGSKTCLGTTDTRVTRPESVVTAADRQFVLDNVNQRLKLDKPLTAADVISERCGVRPLVVASAAAENQADSVNQDNKEATGEAGKEQGDWLNLSRRHAIDASADHRYLSIFGGKLTDCVNVGEEIYDQVSAFGIPLQPRSDRWFGEPDERRREGFWRQATEQGLDQYWCEHRRETLLQRWWRRYGTDAFELLVDVADHPEWLRPLLEGDDLREAEVRLAARLEMVTRLEDFLRRRTMLELTSGKAALAQSPVLAHISELLFGSAGEQQLRDYLSTDVADHLPAADG</sequence>
<proteinExistence type="inferred from homology"/>
<organism evidence="9 10">
    <name type="scientific">Oceanobacter antarcticus</name>
    <dbReference type="NCBI Taxonomy" id="3133425"/>
    <lineage>
        <taxon>Bacteria</taxon>
        <taxon>Pseudomonadati</taxon>
        <taxon>Pseudomonadota</taxon>
        <taxon>Gammaproteobacteria</taxon>
        <taxon>Oceanospirillales</taxon>
        <taxon>Oceanospirillaceae</taxon>
        <taxon>Oceanobacter</taxon>
    </lineage>
</organism>
<reference evidence="9 10" key="1">
    <citation type="submission" date="2024-03" db="EMBL/GenBank/DDBJ databases">
        <title>High-quality draft genome sequence of Oceanobacter sp. wDCs-4.</title>
        <authorList>
            <person name="Dong C."/>
        </authorList>
    </citation>
    <scope>NUCLEOTIDE SEQUENCE [LARGE SCALE GENOMIC DNA]</scope>
    <source>
        <strain evidence="10">wDCs-4</strain>
    </source>
</reference>
<dbReference type="Pfam" id="PF01266">
    <property type="entry name" value="DAO"/>
    <property type="match status" value="1"/>
</dbReference>
<accession>A0ABW8NJK2</accession>
<evidence type="ECO:0000256" key="6">
    <source>
        <dbReference type="SAM" id="MobiDB-lite"/>
    </source>
</evidence>
<dbReference type="Gene3D" id="3.30.9.10">
    <property type="entry name" value="D-Amino Acid Oxidase, subunit A, domain 2"/>
    <property type="match status" value="1"/>
</dbReference>
<keyword evidence="4" id="KW-0274">FAD</keyword>
<name>A0ABW8NJK2_9GAMM</name>
<comment type="cofactor">
    <cofactor evidence="1">
        <name>FAD</name>
        <dbReference type="ChEBI" id="CHEBI:57692"/>
    </cofactor>
</comment>
<comment type="caution">
    <text evidence="9">The sequence shown here is derived from an EMBL/GenBank/DDBJ whole genome shotgun (WGS) entry which is preliminary data.</text>
</comment>
<feature type="domain" description="FAD dependent oxidoreductase" evidence="7">
    <location>
        <begin position="17"/>
        <end position="336"/>
    </location>
</feature>
<keyword evidence="5 9" id="KW-0560">Oxidoreductase</keyword>
<dbReference type="GO" id="GO:0016491">
    <property type="term" value="F:oxidoreductase activity"/>
    <property type="evidence" value="ECO:0007669"/>
    <property type="project" value="UniProtKB-KW"/>
</dbReference>
<dbReference type="InterPro" id="IPR038299">
    <property type="entry name" value="DAO_C_sf"/>
</dbReference>